<proteinExistence type="predicted"/>
<name>A0A433QZF5_9FUNG</name>
<dbReference type="GO" id="GO:0006635">
    <property type="term" value="P:fatty acid beta-oxidation"/>
    <property type="evidence" value="ECO:0007669"/>
    <property type="project" value="TreeGrafter"/>
</dbReference>
<dbReference type="CDD" id="cd06558">
    <property type="entry name" value="crotonase-like"/>
    <property type="match status" value="1"/>
</dbReference>
<organism evidence="1 2">
    <name type="scientific">Jimgerdemannia flammicorona</name>
    <dbReference type="NCBI Taxonomy" id="994334"/>
    <lineage>
        <taxon>Eukaryota</taxon>
        <taxon>Fungi</taxon>
        <taxon>Fungi incertae sedis</taxon>
        <taxon>Mucoromycota</taxon>
        <taxon>Mucoromycotina</taxon>
        <taxon>Endogonomycetes</taxon>
        <taxon>Endogonales</taxon>
        <taxon>Endogonaceae</taxon>
        <taxon>Jimgerdemannia</taxon>
    </lineage>
</organism>
<gene>
    <name evidence="1" type="ORF">BC938DRAFT_474917</name>
</gene>
<accession>A0A433QZF5</accession>
<dbReference type="PANTHER" id="PTHR11941">
    <property type="entry name" value="ENOYL-COA HYDRATASE-RELATED"/>
    <property type="match status" value="1"/>
</dbReference>
<dbReference type="GO" id="GO:0005739">
    <property type="term" value="C:mitochondrion"/>
    <property type="evidence" value="ECO:0007669"/>
    <property type="project" value="TreeGrafter"/>
</dbReference>
<keyword evidence="2" id="KW-1185">Reference proteome</keyword>
<dbReference type="Pfam" id="PF00378">
    <property type="entry name" value="ECH_1"/>
    <property type="match status" value="2"/>
</dbReference>
<dbReference type="SUPFAM" id="SSF52096">
    <property type="entry name" value="ClpP/crotonase"/>
    <property type="match status" value="2"/>
</dbReference>
<dbReference type="Proteomes" id="UP000274822">
    <property type="component" value="Unassembled WGS sequence"/>
</dbReference>
<comment type="caution">
    <text evidence="1">The sequence shown here is derived from an EMBL/GenBank/DDBJ whole genome shotgun (WGS) entry which is preliminary data.</text>
</comment>
<dbReference type="InterPro" id="IPR001753">
    <property type="entry name" value="Enoyl-CoA_hydra/iso"/>
</dbReference>
<dbReference type="Gene3D" id="3.90.226.10">
    <property type="entry name" value="2-enoyl-CoA Hydratase, Chain A, domain 1"/>
    <property type="match status" value="2"/>
</dbReference>
<dbReference type="InterPro" id="IPR029045">
    <property type="entry name" value="ClpP/crotonase-like_dom_sf"/>
</dbReference>
<evidence type="ECO:0000313" key="1">
    <source>
        <dbReference type="EMBL" id="RUS35163.1"/>
    </source>
</evidence>
<dbReference type="EMBL" id="RBNJ01000193">
    <property type="protein sequence ID" value="RUS35163.1"/>
    <property type="molecule type" value="Genomic_DNA"/>
</dbReference>
<reference evidence="1 2" key="1">
    <citation type="journal article" date="2018" name="New Phytol.">
        <title>Phylogenomics of Endogonaceae and evolution of mycorrhizas within Mucoromycota.</title>
        <authorList>
            <person name="Chang Y."/>
            <person name="Desiro A."/>
            <person name="Na H."/>
            <person name="Sandor L."/>
            <person name="Lipzen A."/>
            <person name="Clum A."/>
            <person name="Barry K."/>
            <person name="Grigoriev I.V."/>
            <person name="Martin F.M."/>
            <person name="Stajich J.E."/>
            <person name="Smith M.E."/>
            <person name="Bonito G."/>
            <person name="Spatafora J.W."/>
        </authorList>
    </citation>
    <scope>NUCLEOTIDE SEQUENCE [LARGE SCALE GENOMIC DNA]</scope>
    <source>
        <strain evidence="1 2">AD002</strain>
    </source>
</reference>
<dbReference type="AlphaFoldDB" id="A0A433QZF5"/>
<protein>
    <submittedName>
        <fullName evidence="1">ClpP/crotonase-like domain-containing protein</fullName>
    </submittedName>
</protein>
<dbReference type="PANTHER" id="PTHR11941:SF158">
    <property type="entry name" value="ENOYL-COA HYDRATASE (AFU_ORTHOLOGUE AFUA_2G10650)"/>
    <property type="match status" value="1"/>
</dbReference>
<evidence type="ECO:0000313" key="2">
    <source>
        <dbReference type="Proteomes" id="UP000274822"/>
    </source>
</evidence>
<sequence>MGRTVASRDASTLGLLGPIRQLPFSPGHLHYIVHMSAKTNSQLPPFPNTQFCILAVPKPHVLLVTINRPKQLNALTLEASWELSRVFDWAEDQPNVWVVVITGAGERAFCAGMDLKSAHATQGWPQDVMPPTGFGGLSRRNDARKPVIAAVNGIALGAWRHGDRPGMRHRRRVVEVHLRPAGRYRVMLDLLLVLILSSVRIINIGSTHSMSLAYLYPSHTPPPITLAVKRGVVAGMGGIARVARAVTYQRAAEIALTGRHLTAIEARDFGFVNELVPRIEDVVPHALAWAKRIVEASPDAVQLTKKGLLLALETDSLTNATAQLLDSPEAEKWLRGDNLKEGLQAFVDKRAPRWRSPGGGSKL</sequence>